<gene>
    <name evidence="3" type="ORF">FA14DRAFT_178548</name>
</gene>
<evidence type="ECO:0000256" key="2">
    <source>
        <dbReference type="SAM" id="SignalP"/>
    </source>
</evidence>
<dbReference type="Proteomes" id="UP000245771">
    <property type="component" value="Unassembled WGS sequence"/>
</dbReference>
<evidence type="ECO:0000256" key="1">
    <source>
        <dbReference type="SAM" id="MobiDB-lite"/>
    </source>
</evidence>
<evidence type="ECO:0000313" key="3">
    <source>
        <dbReference type="EMBL" id="PWN35172.1"/>
    </source>
</evidence>
<feature type="signal peptide" evidence="2">
    <location>
        <begin position="1"/>
        <end position="20"/>
    </location>
</feature>
<dbReference type="RefSeq" id="XP_025355474.1">
    <property type="nucleotide sequence ID" value="XM_025500856.1"/>
</dbReference>
<keyword evidence="2" id="KW-0732">Signal</keyword>
<name>A0A316VC83_9BASI</name>
<accession>A0A316VC83</accession>
<keyword evidence="4" id="KW-1185">Reference proteome</keyword>
<dbReference type="GeneID" id="37022637"/>
<dbReference type="InParanoid" id="A0A316VC83"/>
<feature type="region of interest" description="Disordered" evidence="1">
    <location>
        <begin position="155"/>
        <end position="184"/>
    </location>
</feature>
<evidence type="ECO:0000313" key="4">
    <source>
        <dbReference type="Proteomes" id="UP000245771"/>
    </source>
</evidence>
<protein>
    <submittedName>
        <fullName evidence="3">Uncharacterized protein</fullName>
    </submittedName>
</protein>
<organism evidence="3 4">
    <name type="scientific">Meira miltonrushii</name>
    <dbReference type="NCBI Taxonomy" id="1280837"/>
    <lineage>
        <taxon>Eukaryota</taxon>
        <taxon>Fungi</taxon>
        <taxon>Dikarya</taxon>
        <taxon>Basidiomycota</taxon>
        <taxon>Ustilaginomycotina</taxon>
        <taxon>Exobasidiomycetes</taxon>
        <taxon>Exobasidiales</taxon>
        <taxon>Brachybasidiaceae</taxon>
        <taxon>Meira</taxon>
    </lineage>
</organism>
<dbReference type="EMBL" id="KZ819603">
    <property type="protein sequence ID" value="PWN35172.1"/>
    <property type="molecule type" value="Genomic_DNA"/>
</dbReference>
<dbReference type="AlphaFoldDB" id="A0A316VC83"/>
<reference evidence="3 4" key="1">
    <citation type="journal article" date="2018" name="Mol. Biol. Evol.">
        <title>Broad Genomic Sampling Reveals a Smut Pathogenic Ancestry of the Fungal Clade Ustilaginomycotina.</title>
        <authorList>
            <person name="Kijpornyongpan T."/>
            <person name="Mondo S.J."/>
            <person name="Barry K."/>
            <person name="Sandor L."/>
            <person name="Lee J."/>
            <person name="Lipzen A."/>
            <person name="Pangilinan J."/>
            <person name="LaButti K."/>
            <person name="Hainaut M."/>
            <person name="Henrissat B."/>
            <person name="Grigoriev I.V."/>
            <person name="Spatafora J.W."/>
            <person name="Aime M.C."/>
        </authorList>
    </citation>
    <scope>NUCLEOTIDE SEQUENCE [LARGE SCALE GENOMIC DNA]</scope>
    <source>
        <strain evidence="3 4">MCA 3882</strain>
    </source>
</reference>
<feature type="chain" id="PRO_5016255220" evidence="2">
    <location>
        <begin position="21"/>
        <end position="184"/>
    </location>
</feature>
<feature type="region of interest" description="Disordered" evidence="1">
    <location>
        <begin position="29"/>
        <end position="54"/>
    </location>
</feature>
<sequence length="184" mass="20911">MNFLVILLPITLAVLQTVRAAEQGHAVMGYPAHTPTSPPRRPRVPSGPQPENSMRKKVWEHWETQAERSSNAARQKTVALTLAGHTAIGMAKPVAKYACQTALCADPSHKEQTEQDIKTRLRIGKAAVRATLDKTERDFDYSKDQRKTHFHNYREVKKAEERGENVTPEFREHYSAEKNQLEKQ</sequence>
<proteinExistence type="predicted"/>